<feature type="transmembrane region" description="Helical" evidence="6">
    <location>
        <begin position="307"/>
        <end position="332"/>
    </location>
</feature>
<dbReference type="PRINTS" id="PR01036">
    <property type="entry name" value="TCRTETB"/>
</dbReference>
<reference evidence="8" key="1">
    <citation type="submission" date="2023-03" db="EMBL/GenBank/DDBJ databases">
        <title>Massive genome expansion in bonnet fungi (Mycena s.s.) driven by repeated elements and novel gene families across ecological guilds.</title>
        <authorList>
            <consortium name="Lawrence Berkeley National Laboratory"/>
            <person name="Harder C.B."/>
            <person name="Miyauchi S."/>
            <person name="Viragh M."/>
            <person name="Kuo A."/>
            <person name="Thoen E."/>
            <person name="Andreopoulos B."/>
            <person name="Lu D."/>
            <person name="Skrede I."/>
            <person name="Drula E."/>
            <person name="Henrissat B."/>
            <person name="Morin E."/>
            <person name="Kohler A."/>
            <person name="Barry K."/>
            <person name="LaButti K."/>
            <person name="Morin E."/>
            <person name="Salamov A."/>
            <person name="Lipzen A."/>
            <person name="Mereny Z."/>
            <person name="Hegedus B."/>
            <person name="Baldrian P."/>
            <person name="Stursova M."/>
            <person name="Weitz H."/>
            <person name="Taylor A."/>
            <person name="Grigoriev I.V."/>
            <person name="Nagy L.G."/>
            <person name="Martin F."/>
            <person name="Kauserud H."/>
        </authorList>
    </citation>
    <scope>NUCLEOTIDE SEQUENCE</scope>
    <source>
        <strain evidence="8">CBHHK182m</strain>
    </source>
</reference>
<accession>A0AAD7JKW9</accession>
<evidence type="ECO:0000313" key="9">
    <source>
        <dbReference type="Proteomes" id="UP001215598"/>
    </source>
</evidence>
<dbReference type="InterPro" id="IPR036259">
    <property type="entry name" value="MFS_trans_sf"/>
</dbReference>
<dbReference type="EMBL" id="JARKIB010000027">
    <property type="protein sequence ID" value="KAJ7764695.1"/>
    <property type="molecule type" value="Genomic_DNA"/>
</dbReference>
<evidence type="ECO:0000256" key="6">
    <source>
        <dbReference type="SAM" id="Phobius"/>
    </source>
</evidence>
<feature type="transmembrane region" description="Helical" evidence="6">
    <location>
        <begin position="344"/>
        <end position="364"/>
    </location>
</feature>
<keyword evidence="2 6" id="KW-0812">Transmembrane</keyword>
<evidence type="ECO:0000256" key="3">
    <source>
        <dbReference type="ARBA" id="ARBA00022989"/>
    </source>
</evidence>
<dbReference type="InterPro" id="IPR020846">
    <property type="entry name" value="MFS_dom"/>
</dbReference>
<dbReference type="SUPFAM" id="SSF103473">
    <property type="entry name" value="MFS general substrate transporter"/>
    <property type="match status" value="1"/>
</dbReference>
<name>A0AAD7JKW9_9AGAR</name>
<dbReference type="Pfam" id="PF07690">
    <property type="entry name" value="MFS_1"/>
    <property type="match status" value="1"/>
</dbReference>
<comment type="caution">
    <text evidence="8">The sequence shown here is derived from an EMBL/GenBank/DDBJ whole genome shotgun (WGS) entry which is preliminary data.</text>
</comment>
<feature type="transmembrane region" description="Helical" evidence="6">
    <location>
        <begin position="406"/>
        <end position="425"/>
    </location>
</feature>
<gene>
    <name evidence="8" type="ORF">B0H16DRAFT_1797988</name>
</gene>
<feature type="compositionally biased region" description="Basic and acidic residues" evidence="5">
    <location>
        <begin position="544"/>
        <end position="556"/>
    </location>
</feature>
<feature type="transmembrane region" description="Helical" evidence="6">
    <location>
        <begin position="201"/>
        <end position="223"/>
    </location>
</feature>
<evidence type="ECO:0000256" key="1">
    <source>
        <dbReference type="ARBA" id="ARBA00004141"/>
    </source>
</evidence>
<evidence type="ECO:0000256" key="2">
    <source>
        <dbReference type="ARBA" id="ARBA00022692"/>
    </source>
</evidence>
<feature type="transmembrane region" description="Helical" evidence="6">
    <location>
        <begin position="243"/>
        <end position="261"/>
    </location>
</feature>
<keyword evidence="9" id="KW-1185">Reference proteome</keyword>
<evidence type="ECO:0000259" key="7">
    <source>
        <dbReference type="PROSITE" id="PS50850"/>
    </source>
</evidence>
<organism evidence="8 9">
    <name type="scientific">Mycena metata</name>
    <dbReference type="NCBI Taxonomy" id="1033252"/>
    <lineage>
        <taxon>Eukaryota</taxon>
        <taxon>Fungi</taxon>
        <taxon>Dikarya</taxon>
        <taxon>Basidiomycota</taxon>
        <taxon>Agaricomycotina</taxon>
        <taxon>Agaricomycetes</taxon>
        <taxon>Agaricomycetidae</taxon>
        <taxon>Agaricales</taxon>
        <taxon>Marasmiineae</taxon>
        <taxon>Mycenaceae</taxon>
        <taxon>Mycena</taxon>
    </lineage>
</organism>
<dbReference type="Proteomes" id="UP001215598">
    <property type="component" value="Unassembled WGS sequence"/>
</dbReference>
<dbReference type="PROSITE" id="PS50850">
    <property type="entry name" value="MFS"/>
    <property type="match status" value="1"/>
</dbReference>
<dbReference type="PANTHER" id="PTHR23501:SF102">
    <property type="entry name" value="DRUG TRANSPORTER, PUTATIVE (AFU_ORTHOLOGUE AFUA_3G08530)-RELATED"/>
    <property type="match status" value="1"/>
</dbReference>
<evidence type="ECO:0000313" key="8">
    <source>
        <dbReference type="EMBL" id="KAJ7764695.1"/>
    </source>
</evidence>
<keyword evidence="3 6" id="KW-1133">Transmembrane helix</keyword>
<keyword evidence="4 6" id="KW-0472">Membrane</keyword>
<evidence type="ECO:0000256" key="4">
    <source>
        <dbReference type="ARBA" id="ARBA00023136"/>
    </source>
</evidence>
<feature type="region of interest" description="Disordered" evidence="5">
    <location>
        <begin position="542"/>
        <end position="562"/>
    </location>
</feature>
<dbReference type="PANTHER" id="PTHR23501">
    <property type="entry name" value="MAJOR FACILITATOR SUPERFAMILY"/>
    <property type="match status" value="1"/>
</dbReference>
<feature type="transmembrane region" description="Helical" evidence="6">
    <location>
        <begin position="268"/>
        <end position="287"/>
    </location>
</feature>
<dbReference type="InterPro" id="IPR011701">
    <property type="entry name" value="MFS"/>
</dbReference>
<feature type="transmembrane region" description="Helical" evidence="6">
    <location>
        <begin position="143"/>
        <end position="165"/>
    </location>
</feature>
<protein>
    <submittedName>
        <fullName evidence="8">Major facilitator superfamily domain-containing protein</fullName>
    </submittedName>
</protein>
<feature type="domain" description="Major facilitator superfamily (MFS) profile" evidence="7">
    <location>
        <begin position="48"/>
        <end position="533"/>
    </location>
</feature>
<proteinExistence type="predicted"/>
<sequence>MASSSTPTLSTFSSAASSTETVVSIPSDVLPISDPSPRTRKSSAFWLSYAAVCLCTFVAALDITAIPTALPSMIKDLSGSAASSWVGSAYTLSSAALIPFTGNLANIFGRRPIILGSIILFALGSVLVGTAQSMEWLIAARVVQGMGGGGMAGLSSIIVADLVPLSERGAYQGFKTMMFACAAGIGPVLGGALSEKYTWRIIFWINAPASAFAFAFVFLFLQVRAPAGNIWGKLVLVDWVGNALIIASTILGNIGLTWAGVRYAWSDIRVLAPLVLSLTLMVAFVAYEKFIPRVPTMHWDIVSNRTALASLVATCFSGITSISIIYFLPLFFQAVFLASPLQSAVYSIPSAILISPFSFFNGLVVLKLQRYLPGNYTGWVVMSVGFGLVSVLGADSSLAVRVVSQIIVAAGTGIVISSLTFPLMAPIPVERVGSALAFQSFLQTLSQTWGITISASILQNVVKRQFPARFIKQLPAGSQFAFAAVSRIAALPEPMQREVRVAFGNGIDAIYQVMIAFAGLGFLCVFFMKEVPMRSNVDQTFALKDGRQEPDKDGRQEGGNVR</sequence>
<feature type="transmembrane region" description="Helical" evidence="6">
    <location>
        <begin position="376"/>
        <end position="394"/>
    </location>
</feature>
<feature type="transmembrane region" description="Helical" evidence="6">
    <location>
        <begin position="177"/>
        <end position="194"/>
    </location>
</feature>
<dbReference type="Gene3D" id="1.20.1250.20">
    <property type="entry name" value="MFS general substrate transporter like domains"/>
    <property type="match status" value="1"/>
</dbReference>
<dbReference type="GO" id="GO:0022857">
    <property type="term" value="F:transmembrane transporter activity"/>
    <property type="evidence" value="ECO:0007669"/>
    <property type="project" value="InterPro"/>
</dbReference>
<comment type="subcellular location">
    <subcellularLocation>
        <location evidence="1">Membrane</location>
        <topology evidence="1">Multi-pass membrane protein</topology>
    </subcellularLocation>
</comment>
<dbReference type="AlphaFoldDB" id="A0AAD7JKW9"/>
<evidence type="ECO:0000256" key="5">
    <source>
        <dbReference type="SAM" id="MobiDB-lite"/>
    </source>
</evidence>
<dbReference type="GO" id="GO:0005886">
    <property type="term" value="C:plasma membrane"/>
    <property type="evidence" value="ECO:0007669"/>
    <property type="project" value="TreeGrafter"/>
</dbReference>
<feature type="transmembrane region" description="Helical" evidence="6">
    <location>
        <begin position="113"/>
        <end position="131"/>
    </location>
</feature>
<feature type="transmembrane region" description="Helical" evidence="6">
    <location>
        <begin position="509"/>
        <end position="528"/>
    </location>
</feature>
<feature type="transmembrane region" description="Helical" evidence="6">
    <location>
        <begin position="46"/>
        <end position="70"/>
    </location>
</feature>